<feature type="domain" description="Peptidase S8/S53" evidence="7">
    <location>
        <begin position="5"/>
        <end position="285"/>
    </location>
</feature>
<evidence type="ECO:0000259" key="8">
    <source>
        <dbReference type="Pfam" id="PF02225"/>
    </source>
</evidence>
<dbReference type="InterPro" id="IPR045051">
    <property type="entry name" value="SBT"/>
</dbReference>
<organism evidence="10">
    <name type="scientific">Sesamum calycinum</name>
    <dbReference type="NCBI Taxonomy" id="2727403"/>
    <lineage>
        <taxon>Eukaryota</taxon>
        <taxon>Viridiplantae</taxon>
        <taxon>Streptophyta</taxon>
        <taxon>Embryophyta</taxon>
        <taxon>Tracheophyta</taxon>
        <taxon>Spermatophyta</taxon>
        <taxon>Magnoliopsida</taxon>
        <taxon>eudicotyledons</taxon>
        <taxon>Gunneridae</taxon>
        <taxon>Pentapetalae</taxon>
        <taxon>asterids</taxon>
        <taxon>lamiids</taxon>
        <taxon>Lamiales</taxon>
        <taxon>Pedaliaceae</taxon>
        <taxon>Sesamum</taxon>
    </lineage>
</organism>
<gene>
    <name evidence="10" type="ORF">Scaly_0993400</name>
</gene>
<dbReference type="Pfam" id="PF00082">
    <property type="entry name" value="Peptidase_S8"/>
    <property type="match status" value="1"/>
</dbReference>
<evidence type="ECO:0000256" key="1">
    <source>
        <dbReference type="ARBA" id="ARBA00011073"/>
    </source>
</evidence>
<dbReference type="PROSITE" id="PS51892">
    <property type="entry name" value="SUBTILASE"/>
    <property type="match status" value="1"/>
</dbReference>
<dbReference type="GO" id="GO:0004252">
    <property type="term" value="F:serine-type endopeptidase activity"/>
    <property type="evidence" value="ECO:0007669"/>
    <property type="project" value="InterPro"/>
</dbReference>
<feature type="domain" description="PA" evidence="8">
    <location>
        <begin position="139"/>
        <end position="230"/>
    </location>
</feature>
<evidence type="ECO:0000256" key="4">
    <source>
        <dbReference type="ARBA" id="ARBA00022801"/>
    </source>
</evidence>
<evidence type="ECO:0000256" key="5">
    <source>
        <dbReference type="ARBA" id="ARBA00022825"/>
    </source>
</evidence>
<dbReference type="Gene3D" id="2.60.40.2310">
    <property type="match status" value="1"/>
</dbReference>
<evidence type="ECO:0000313" key="10">
    <source>
        <dbReference type="EMBL" id="KAL0373118.1"/>
    </source>
</evidence>
<dbReference type="Pfam" id="PF17766">
    <property type="entry name" value="fn3_6"/>
    <property type="match status" value="1"/>
</dbReference>
<dbReference type="FunFam" id="3.50.30.30:FF:000005">
    <property type="entry name" value="subtilisin-like protease SBT1.5"/>
    <property type="match status" value="1"/>
</dbReference>
<comment type="caution">
    <text evidence="10">The sequence shown here is derived from an EMBL/GenBank/DDBJ whole genome shotgun (WGS) entry which is preliminary data.</text>
</comment>
<proteinExistence type="inferred from homology"/>
<dbReference type="AlphaFoldDB" id="A0AAW2R060"/>
<comment type="caution">
    <text evidence="6">Lacks conserved residue(s) required for the propagation of feature annotation.</text>
</comment>
<dbReference type="InterPro" id="IPR000209">
    <property type="entry name" value="Peptidase_S8/S53_dom"/>
</dbReference>
<dbReference type="Pfam" id="PF02225">
    <property type="entry name" value="PA"/>
    <property type="match status" value="1"/>
</dbReference>
<dbReference type="CDD" id="cd02120">
    <property type="entry name" value="PA_subtilisin_like"/>
    <property type="match status" value="1"/>
</dbReference>
<evidence type="ECO:0000259" key="7">
    <source>
        <dbReference type="Pfam" id="PF00082"/>
    </source>
</evidence>
<dbReference type="InterPro" id="IPR036852">
    <property type="entry name" value="Peptidase_S8/S53_dom_sf"/>
</dbReference>
<dbReference type="Gene3D" id="3.40.50.200">
    <property type="entry name" value="Peptidase S8/S53 domain"/>
    <property type="match status" value="1"/>
</dbReference>
<evidence type="ECO:0000259" key="9">
    <source>
        <dbReference type="Pfam" id="PF17766"/>
    </source>
</evidence>
<dbReference type="GO" id="GO:0006508">
    <property type="term" value="P:proteolysis"/>
    <property type="evidence" value="ECO:0007669"/>
    <property type="project" value="UniProtKB-KW"/>
</dbReference>
<dbReference type="SUPFAM" id="SSF52743">
    <property type="entry name" value="Subtilisin-like"/>
    <property type="match status" value="1"/>
</dbReference>
<reference evidence="10" key="2">
    <citation type="journal article" date="2024" name="Plant">
        <title>Genomic evolution and insights into agronomic trait innovations of Sesamum species.</title>
        <authorList>
            <person name="Miao H."/>
            <person name="Wang L."/>
            <person name="Qu L."/>
            <person name="Liu H."/>
            <person name="Sun Y."/>
            <person name="Le M."/>
            <person name="Wang Q."/>
            <person name="Wei S."/>
            <person name="Zheng Y."/>
            <person name="Lin W."/>
            <person name="Duan Y."/>
            <person name="Cao H."/>
            <person name="Xiong S."/>
            <person name="Wang X."/>
            <person name="Wei L."/>
            <person name="Li C."/>
            <person name="Ma Q."/>
            <person name="Ju M."/>
            <person name="Zhao R."/>
            <person name="Li G."/>
            <person name="Mu C."/>
            <person name="Tian Q."/>
            <person name="Mei H."/>
            <person name="Zhang T."/>
            <person name="Gao T."/>
            <person name="Zhang H."/>
        </authorList>
    </citation>
    <scope>NUCLEOTIDE SEQUENCE</scope>
    <source>
        <strain evidence="10">KEN8</strain>
    </source>
</reference>
<dbReference type="InterPro" id="IPR041469">
    <property type="entry name" value="Subtilisin-like_FN3"/>
</dbReference>
<evidence type="ECO:0000256" key="6">
    <source>
        <dbReference type="PROSITE-ProRule" id="PRU01240"/>
    </source>
</evidence>
<name>A0AAW2R060_9LAMI</name>
<keyword evidence="4" id="KW-0378">Hydrolase</keyword>
<keyword evidence="5" id="KW-0720">Serine protease</keyword>
<protein>
    <submittedName>
        <fullName evidence="10">Subtilisin-like protease SBT1.2</fullName>
    </submittedName>
</protein>
<keyword evidence="3" id="KW-0732">Signal</keyword>
<dbReference type="InterPro" id="IPR003137">
    <property type="entry name" value="PA_domain"/>
</dbReference>
<dbReference type="EMBL" id="JACGWM010000005">
    <property type="protein sequence ID" value="KAL0373118.1"/>
    <property type="molecule type" value="Genomic_DNA"/>
</dbReference>
<dbReference type="PANTHER" id="PTHR10795">
    <property type="entry name" value="PROPROTEIN CONVERTASE SUBTILISIN/KEXIN"/>
    <property type="match status" value="1"/>
</dbReference>
<feature type="domain" description="Subtilisin-like protease fibronectin type-III" evidence="9">
    <location>
        <begin position="319"/>
        <end position="402"/>
    </location>
</feature>
<keyword evidence="2 10" id="KW-0645">Protease</keyword>
<evidence type="ECO:0000256" key="3">
    <source>
        <dbReference type="ARBA" id="ARBA00022729"/>
    </source>
</evidence>
<accession>A0AAW2R060</accession>
<reference evidence="10" key="1">
    <citation type="submission" date="2020-06" db="EMBL/GenBank/DDBJ databases">
        <authorList>
            <person name="Li T."/>
            <person name="Hu X."/>
            <person name="Zhang T."/>
            <person name="Song X."/>
            <person name="Zhang H."/>
            <person name="Dai N."/>
            <person name="Sheng W."/>
            <person name="Hou X."/>
            <person name="Wei L."/>
        </authorList>
    </citation>
    <scope>NUCLEOTIDE SEQUENCE</scope>
    <source>
        <strain evidence="10">KEN8</strain>
        <tissue evidence="10">Leaf</tissue>
    </source>
</reference>
<comment type="similarity">
    <text evidence="1 6">Belongs to the peptidase S8 family.</text>
</comment>
<sequence>MFGNANGIAAGIAPLAHLAIYKVCSLDCAESDILAAMDTAIEDGVDVLSISFGGYPRELHDDDISLGAFRAMQKGIFVSCSAGNSGPYAFTLSNDAPWILTVGASTTDRTLRATAVLGSKLELNGESAFQPKGLPLGQLPLVYPGTIGSDFSDNYCDPKSLNRTGVKGKIVLCYVTNDIRSTKIEQGRVVKDAGGAAMILMNIGPDGFTTSADAHVIPATNINYEDGQKILAYMNSTSAPTATIVFKGTIIGDKRAPTVAAFSSRGPSTPIQDEKHLPADIFATGAGHVNAAKASDPGLIYDIEPQDYIPFLCGLGYTSRETFTRTVTNVGEDNSSYTVEVVSPRDLNVTVNPQTLNFSKLNQKLTYEVSFSLPPFGGDAGAASQGYILWKSAKHSVRSPIAAYYY</sequence>
<evidence type="ECO:0000256" key="2">
    <source>
        <dbReference type="ARBA" id="ARBA00022670"/>
    </source>
</evidence>
<dbReference type="Gene3D" id="3.50.30.30">
    <property type="match status" value="1"/>
</dbReference>